<keyword evidence="2 7" id="KW-0699">rRNA-binding</keyword>
<dbReference type="Proteomes" id="UP000663929">
    <property type="component" value="Chromosome"/>
</dbReference>
<dbReference type="AlphaFoldDB" id="A0A8A4TJK2"/>
<organism evidence="12 13">
    <name type="scientific">Sulfidibacter corallicola</name>
    <dbReference type="NCBI Taxonomy" id="2818388"/>
    <lineage>
        <taxon>Bacteria</taxon>
        <taxon>Pseudomonadati</taxon>
        <taxon>Acidobacteriota</taxon>
        <taxon>Holophagae</taxon>
        <taxon>Acanthopleuribacterales</taxon>
        <taxon>Acanthopleuribacteraceae</taxon>
        <taxon>Sulfidibacter</taxon>
    </lineage>
</organism>
<evidence type="ECO:0000313" key="12">
    <source>
        <dbReference type="EMBL" id="QTD49773.1"/>
    </source>
</evidence>
<evidence type="ECO:0000256" key="2">
    <source>
        <dbReference type="ARBA" id="ARBA00022730"/>
    </source>
</evidence>
<dbReference type="InterPro" id="IPR022801">
    <property type="entry name" value="Ribosomal_uS4"/>
</dbReference>
<evidence type="ECO:0000313" key="13">
    <source>
        <dbReference type="Proteomes" id="UP000663929"/>
    </source>
</evidence>
<dbReference type="PROSITE" id="PS50889">
    <property type="entry name" value="S4"/>
    <property type="match status" value="1"/>
</dbReference>
<dbReference type="InterPro" id="IPR005709">
    <property type="entry name" value="Ribosomal_uS4_bac-type"/>
</dbReference>
<evidence type="ECO:0000256" key="4">
    <source>
        <dbReference type="ARBA" id="ARBA00022980"/>
    </source>
</evidence>
<evidence type="ECO:0000256" key="1">
    <source>
        <dbReference type="ARBA" id="ARBA00007465"/>
    </source>
</evidence>
<comment type="subunit">
    <text evidence="7">Part of the 30S ribosomal subunit. Contacts protein S5. The interaction surface between S4 and S5 is involved in control of translational fidelity.</text>
</comment>
<protein>
    <recommendedName>
        <fullName evidence="6 7">Small ribosomal subunit protein uS4</fullName>
    </recommendedName>
</protein>
<feature type="domain" description="Small ribosomal subunit protein uS4 N-terminal" evidence="11">
    <location>
        <begin position="3"/>
        <end position="95"/>
    </location>
</feature>
<accession>A0A8A4TJK2</accession>
<evidence type="ECO:0000259" key="10">
    <source>
        <dbReference type="SMART" id="SM00363"/>
    </source>
</evidence>
<evidence type="ECO:0000256" key="5">
    <source>
        <dbReference type="ARBA" id="ARBA00023274"/>
    </source>
</evidence>
<keyword evidence="5 7" id="KW-0687">Ribonucleoprotein</keyword>
<reference evidence="12" key="1">
    <citation type="submission" date="2021-03" db="EMBL/GenBank/DDBJ databases">
        <title>Acanthopleuribacteraceae sp. M133.</title>
        <authorList>
            <person name="Wang G."/>
        </authorList>
    </citation>
    <scope>NUCLEOTIDE SEQUENCE</scope>
    <source>
        <strain evidence="12">M133</strain>
    </source>
</reference>
<sequence>MANYTGPKARMMRRFQEVYFRSPKYHGIQERRPNPPGQHGPKTRRGKKSEFGKRLEEKQKLRFRYNILEKQMRRYVKRAFNSKGVSGHVLLQLLERRLDNMVYRLGFASTIWAARQLVNHGHVLINGKKVDIPSYEVRVDEVISLKEKMTQNAQIQQSLDYCPISMVPPYIESDREKFAGKLVAIPERDQIPEKIDEQLIVEYYSKYV</sequence>
<name>A0A8A4TJK2_SULCO</name>
<keyword evidence="13" id="KW-1185">Reference proteome</keyword>
<feature type="region of interest" description="Disordered" evidence="9">
    <location>
        <begin position="26"/>
        <end position="53"/>
    </location>
</feature>
<dbReference type="InterPro" id="IPR036986">
    <property type="entry name" value="S4_RNA-bd_sf"/>
</dbReference>
<dbReference type="CDD" id="cd00165">
    <property type="entry name" value="S4"/>
    <property type="match status" value="1"/>
</dbReference>
<dbReference type="GO" id="GO:0015935">
    <property type="term" value="C:small ribosomal subunit"/>
    <property type="evidence" value="ECO:0007669"/>
    <property type="project" value="InterPro"/>
</dbReference>
<keyword evidence="3 7" id="KW-0694">RNA-binding</keyword>
<dbReference type="PANTHER" id="PTHR11831:SF4">
    <property type="entry name" value="SMALL RIBOSOMAL SUBUNIT PROTEIN US4M"/>
    <property type="match status" value="1"/>
</dbReference>
<dbReference type="NCBIfam" id="TIGR01017">
    <property type="entry name" value="rpsD_bact"/>
    <property type="match status" value="1"/>
</dbReference>
<feature type="domain" description="RNA-binding S4" evidence="10">
    <location>
        <begin position="96"/>
        <end position="160"/>
    </location>
</feature>
<evidence type="ECO:0000256" key="3">
    <source>
        <dbReference type="ARBA" id="ARBA00022884"/>
    </source>
</evidence>
<dbReference type="PANTHER" id="PTHR11831">
    <property type="entry name" value="30S 40S RIBOSOMAL PROTEIN"/>
    <property type="match status" value="1"/>
</dbReference>
<dbReference type="PROSITE" id="PS00632">
    <property type="entry name" value="RIBOSOMAL_S4"/>
    <property type="match status" value="1"/>
</dbReference>
<dbReference type="SUPFAM" id="SSF55174">
    <property type="entry name" value="Alpha-L RNA-binding motif"/>
    <property type="match status" value="1"/>
</dbReference>
<dbReference type="Gene3D" id="1.10.1050.10">
    <property type="entry name" value="Ribosomal Protein S4 Delta 41, Chain A, domain 1"/>
    <property type="match status" value="1"/>
</dbReference>
<dbReference type="GO" id="GO:0006412">
    <property type="term" value="P:translation"/>
    <property type="evidence" value="ECO:0007669"/>
    <property type="project" value="UniProtKB-UniRule"/>
</dbReference>
<dbReference type="InterPro" id="IPR002942">
    <property type="entry name" value="S4_RNA-bd"/>
</dbReference>
<dbReference type="SMART" id="SM00363">
    <property type="entry name" value="S4"/>
    <property type="match status" value="1"/>
</dbReference>
<dbReference type="HAMAP" id="MF_01306_B">
    <property type="entry name" value="Ribosomal_uS4_B"/>
    <property type="match status" value="1"/>
</dbReference>
<evidence type="ECO:0000256" key="8">
    <source>
        <dbReference type="RuleBase" id="RU003699"/>
    </source>
</evidence>
<comment type="function">
    <text evidence="7">One of the primary rRNA binding proteins, it binds directly to 16S rRNA where it nucleates assembly of the body of the 30S subunit.</text>
</comment>
<comment type="function">
    <text evidence="7">With S5 and S12 plays an important role in translational accuracy.</text>
</comment>
<dbReference type="SMART" id="SM01390">
    <property type="entry name" value="Ribosomal_S4"/>
    <property type="match status" value="1"/>
</dbReference>
<dbReference type="InterPro" id="IPR001912">
    <property type="entry name" value="Ribosomal_uS4_N"/>
</dbReference>
<dbReference type="GO" id="GO:0019843">
    <property type="term" value="F:rRNA binding"/>
    <property type="evidence" value="ECO:0007669"/>
    <property type="project" value="UniProtKB-UniRule"/>
</dbReference>
<comment type="similarity">
    <text evidence="1 7 8">Belongs to the universal ribosomal protein uS4 family.</text>
</comment>
<evidence type="ECO:0000256" key="9">
    <source>
        <dbReference type="SAM" id="MobiDB-lite"/>
    </source>
</evidence>
<dbReference type="Pfam" id="PF01479">
    <property type="entry name" value="S4"/>
    <property type="match status" value="1"/>
</dbReference>
<dbReference type="Gene3D" id="3.10.290.10">
    <property type="entry name" value="RNA-binding S4 domain"/>
    <property type="match status" value="1"/>
</dbReference>
<dbReference type="FunFam" id="3.10.290.10:FF:000001">
    <property type="entry name" value="30S ribosomal protein S4"/>
    <property type="match status" value="1"/>
</dbReference>
<dbReference type="GO" id="GO:0042274">
    <property type="term" value="P:ribosomal small subunit biogenesis"/>
    <property type="evidence" value="ECO:0007669"/>
    <property type="project" value="TreeGrafter"/>
</dbReference>
<dbReference type="EMBL" id="CP071793">
    <property type="protein sequence ID" value="QTD49773.1"/>
    <property type="molecule type" value="Genomic_DNA"/>
</dbReference>
<proteinExistence type="inferred from homology"/>
<dbReference type="NCBIfam" id="NF003717">
    <property type="entry name" value="PRK05327.1"/>
    <property type="match status" value="1"/>
</dbReference>
<keyword evidence="4 7" id="KW-0689">Ribosomal protein</keyword>
<gene>
    <name evidence="7 12" type="primary">rpsD</name>
    <name evidence="12" type="ORF">J3U87_29670</name>
</gene>
<dbReference type="InterPro" id="IPR018079">
    <property type="entry name" value="Ribosomal_uS4_CS"/>
</dbReference>
<dbReference type="GO" id="GO:0003735">
    <property type="term" value="F:structural constituent of ribosome"/>
    <property type="evidence" value="ECO:0007669"/>
    <property type="project" value="InterPro"/>
</dbReference>
<evidence type="ECO:0000256" key="6">
    <source>
        <dbReference type="ARBA" id="ARBA00035254"/>
    </source>
</evidence>
<evidence type="ECO:0000259" key="11">
    <source>
        <dbReference type="SMART" id="SM01390"/>
    </source>
</evidence>
<dbReference type="KEGG" id="scor:J3U87_29670"/>
<dbReference type="RefSeq" id="WP_237379403.1">
    <property type="nucleotide sequence ID" value="NZ_CP071793.1"/>
</dbReference>
<evidence type="ECO:0000256" key="7">
    <source>
        <dbReference type="HAMAP-Rule" id="MF_01306"/>
    </source>
</evidence>
<dbReference type="Pfam" id="PF00163">
    <property type="entry name" value="Ribosomal_S4"/>
    <property type="match status" value="1"/>
</dbReference>